<evidence type="ECO:0000313" key="2">
    <source>
        <dbReference type="EMBL" id="PPR03166.1"/>
    </source>
</evidence>
<organism evidence="2 3">
    <name type="scientific">Panaeolus cyanescens</name>
    <dbReference type="NCBI Taxonomy" id="181874"/>
    <lineage>
        <taxon>Eukaryota</taxon>
        <taxon>Fungi</taxon>
        <taxon>Dikarya</taxon>
        <taxon>Basidiomycota</taxon>
        <taxon>Agaricomycotina</taxon>
        <taxon>Agaricomycetes</taxon>
        <taxon>Agaricomycetidae</taxon>
        <taxon>Agaricales</taxon>
        <taxon>Agaricineae</taxon>
        <taxon>Galeropsidaceae</taxon>
        <taxon>Panaeolus</taxon>
    </lineage>
</organism>
<dbReference type="Proteomes" id="UP000284842">
    <property type="component" value="Unassembled WGS sequence"/>
</dbReference>
<dbReference type="InParanoid" id="A0A409YJJ0"/>
<comment type="caution">
    <text evidence="2">The sequence shown here is derived from an EMBL/GenBank/DDBJ whole genome shotgun (WGS) entry which is preliminary data.</text>
</comment>
<gene>
    <name evidence="2" type="ORF">CVT24_012769</name>
</gene>
<dbReference type="EMBL" id="NHTK01001094">
    <property type="protein sequence ID" value="PPR03166.1"/>
    <property type="molecule type" value="Genomic_DNA"/>
</dbReference>
<feature type="compositionally biased region" description="Polar residues" evidence="1">
    <location>
        <begin position="164"/>
        <end position="177"/>
    </location>
</feature>
<feature type="region of interest" description="Disordered" evidence="1">
    <location>
        <begin position="158"/>
        <end position="177"/>
    </location>
</feature>
<name>A0A409YJJ0_9AGAR</name>
<evidence type="ECO:0000313" key="3">
    <source>
        <dbReference type="Proteomes" id="UP000284842"/>
    </source>
</evidence>
<sequence length="255" mass="28959">MQDSVAHQSIDDIPSPSLFPIRRAAHEQFQRTLEGTTRALARGLIGMMNKPEHPSTPFTTTFEVGYERHLDQETLEDSLKTVDEHRKDVMDVYLPEWRLHVKEHIECLDGLRCFEEMYPPGKHNAARTSSPREGDGEEKSSHRLVELIEKRDGYATWDDEMLSESDTSTPDLSPRSNCQELPLEDCLPRVEEITNVIRFAVNDLHDAYRKIIAERKARSVQVMGGPIASNASQPGNDESWVGEYVLIDATEEEGV</sequence>
<dbReference type="AlphaFoldDB" id="A0A409YJJ0"/>
<keyword evidence="3" id="KW-1185">Reference proteome</keyword>
<protein>
    <submittedName>
        <fullName evidence="2">Uncharacterized protein</fullName>
    </submittedName>
</protein>
<reference evidence="2 3" key="1">
    <citation type="journal article" date="2018" name="Evol. Lett.">
        <title>Horizontal gene cluster transfer increased hallucinogenic mushroom diversity.</title>
        <authorList>
            <person name="Reynolds H.T."/>
            <person name="Vijayakumar V."/>
            <person name="Gluck-Thaler E."/>
            <person name="Korotkin H.B."/>
            <person name="Matheny P.B."/>
            <person name="Slot J.C."/>
        </authorList>
    </citation>
    <scope>NUCLEOTIDE SEQUENCE [LARGE SCALE GENOMIC DNA]</scope>
    <source>
        <strain evidence="2 3">2629</strain>
    </source>
</reference>
<proteinExistence type="predicted"/>
<evidence type="ECO:0000256" key="1">
    <source>
        <dbReference type="SAM" id="MobiDB-lite"/>
    </source>
</evidence>
<accession>A0A409YJJ0</accession>